<evidence type="ECO:0000256" key="1">
    <source>
        <dbReference type="ARBA" id="ARBA00009437"/>
    </source>
</evidence>
<accession>A0A9Q6MVL7</accession>
<dbReference type="InterPro" id="IPR050950">
    <property type="entry name" value="HTH-type_LysR_regulators"/>
</dbReference>
<dbReference type="GO" id="GO:0003677">
    <property type="term" value="F:DNA binding"/>
    <property type="evidence" value="ECO:0007669"/>
    <property type="project" value="UniProtKB-KW"/>
</dbReference>
<evidence type="ECO:0000256" key="4">
    <source>
        <dbReference type="ARBA" id="ARBA00023163"/>
    </source>
</evidence>
<dbReference type="InterPro" id="IPR036390">
    <property type="entry name" value="WH_DNA-bd_sf"/>
</dbReference>
<evidence type="ECO:0000259" key="5">
    <source>
        <dbReference type="PROSITE" id="PS50931"/>
    </source>
</evidence>
<keyword evidence="3" id="KW-0238">DNA-binding</keyword>
<comment type="caution">
    <text evidence="6">The sequence shown here is derived from an EMBL/GenBank/DDBJ whole genome shotgun (WGS) entry which is preliminary data.</text>
</comment>
<dbReference type="AlphaFoldDB" id="A0A9Q6MVL7"/>
<dbReference type="CDD" id="cd05466">
    <property type="entry name" value="PBP2_LTTR_substrate"/>
    <property type="match status" value="1"/>
</dbReference>
<dbReference type="Gene3D" id="1.10.10.10">
    <property type="entry name" value="Winged helix-like DNA-binding domain superfamily/Winged helix DNA-binding domain"/>
    <property type="match status" value="1"/>
</dbReference>
<protein>
    <submittedName>
        <fullName evidence="6">LysR family transcriptional regulator</fullName>
    </submittedName>
</protein>
<dbReference type="Pfam" id="PF00126">
    <property type="entry name" value="HTH_1"/>
    <property type="match status" value="1"/>
</dbReference>
<dbReference type="Proteomes" id="UP000241960">
    <property type="component" value="Unassembled WGS sequence"/>
</dbReference>
<dbReference type="SUPFAM" id="SSF53850">
    <property type="entry name" value="Periplasmic binding protein-like II"/>
    <property type="match status" value="1"/>
</dbReference>
<organism evidence="6 7">
    <name type="scientific">Staphylococcus succinus</name>
    <dbReference type="NCBI Taxonomy" id="61015"/>
    <lineage>
        <taxon>Bacteria</taxon>
        <taxon>Bacillati</taxon>
        <taxon>Bacillota</taxon>
        <taxon>Bacilli</taxon>
        <taxon>Bacillales</taxon>
        <taxon>Staphylococcaceae</taxon>
        <taxon>Staphylococcus</taxon>
    </lineage>
</organism>
<proteinExistence type="inferred from homology"/>
<dbReference type="PANTHER" id="PTHR30419">
    <property type="entry name" value="HTH-TYPE TRANSCRIPTIONAL REGULATOR YBHD"/>
    <property type="match status" value="1"/>
</dbReference>
<dbReference type="PRINTS" id="PR00039">
    <property type="entry name" value="HTHLYSR"/>
</dbReference>
<evidence type="ECO:0000256" key="2">
    <source>
        <dbReference type="ARBA" id="ARBA00023015"/>
    </source>
</evidence>
<dbReference type="EMBL" id="PZFQ01000011">
    <property type="protein sequence ID" value="PTI76341.1"/>
    <property type="molecule type" value="Genomic_DNA"/>
</dbReference>
<comment type="similarity">
    <text evidence="1">Belongs to the LysR transcriptional regulatory family.</text>
</comment>
<sequence>MELRALYYFVTVAKEESITRAANALHITQPTLSRQIKDLESEMGVKLFKRSNHNIHITEEGILLKKRAEELLEMSQKIQDEFKFLDKQVEGNVYIGCGETKGIRIIASIFRCIQAQHPNIHFHVYSGNAEDIASRLDKGLLDFGILIQPANLNKYKALNLPSYDEWGVVVKRDDPLSKKSFIEKKELVHMPLICSRQVLDRSLSNNEFARWFGDDFEQLNIVATFNLAYNAGLMVKEDVGYAITLDSIIEASVENNLCFIPLKPQLNAKHNIVWRKDHTFSKAAQLFLDRAKDVCE</sequence>
<feature type="domain" description="HTH lysR-type" evidence="5">
    <location>
        <begin position="1"/>
        <end position="58"/>
    </location>
</feature>
<dbReference type="InterPro" id="IPR005119">
    <property type="entry name" value="LysR_subst-bd"/>
</dbReference>
<keyword evidence="4" id="KW-0804">Transcription</keyword>
<dbReference type="GO" id="GO:0003700">
    <property type="term" value="F:DNA-binding transcription factor activity"/>
    <property type="evidence" value="ECO:0007669"/>
    <property type="project" value="InterPro"/>
</dbReference>
<name>A0A9Q6MVL7_9STAP</name>
<dbReference type="RefSeq" id="WP_073505082.1">
    <property type="nucleotide sequence ID" value="NZ_CP018199.1"/>
</dbReference>
<dbReference type="Gene3D" id="3.40.190.290">
    <property type="match status" value="1"/>
</dbReference>
<keyword evidence="2" id="KW-0805">Transcription regulation</keyword>
<gene>
    <name evidence="6" type="ORF">BU058_04605</name>
</gene>
<dbReference type="PROSITE" id="PS50931">
    <property type="entry name" value="HTH_LYSR"/>
    <property type="match status" value="1"/>
</dbReference>
<reference evidence="6 7" key="1">
    <citation type="journal article" date="2016" name="Front. Microbiol.">
        <title>Comprehensive Phylogenetic Analysis of Bovine Non-aureus Staphylococci Species Based on Whole-Genome Sequencing.</title>
        <authorList>
            <person name="Naushad S."/>
            <person name="Barkema H.W."/>
            <person name="Luby C."/>
            <person name="Condas L.A."/>
            <person name="Nobrega D.B."/>
            <person name="Carson D.A."/>
            <person name="De Buck J."/>
        </authorList>
    </citation>
    <scope>NUCLEOTIDE SEQUENCE [LARGE SCALE GENOMIC DNA]</scope>
    <source>
        <strain evidence="6 7">SNUC 1231</strain>
    </source>
</reference>
<dbReference type="InterPro" id="IPR000847">
    <property type="entry name" value="LysR_HTH_N"/>
</dbReference>
<evidence type="ECO:0000313" key="7">
    <source>
        <dbReference type="Proteomes" id="UP000241960"/>
    </source>
</evidence>
<dbReference type="InterPro" id="IPR036388">
    <property type="entry name" value="WH-like_DNA-bd_sf"/>
</dbReference>
<evidence type="ECO:0000256" key="3">
    <source>
        <dbReference type="ARBA" id="ARBA00023125"/>
    </source>
</evidence>
<dbReference type="FunFam" id="1.10.10.10:FF:000001">
    <property type="entry name" value="LysR family transcriptional regulator"/>
    <property type="match status" value="1"/>
</dbReference>
<dbReference type="SUPFAM" id="SSF46785">
    <property type="entry name" value="Winged helix' DNA-binding domain"/>
    <property type="match status" value="1"/>
</dbReference>
<evidence type="ECO:0000313" key="6">
    <source>
        <dbReference type="EMBL" id="PTI76341.1"/>
    </source>
</evidence>
<dbReference type="GO" id="GO:0005829">
    <property type="term" value="C:cytosol"/>
    <property type="evidence" value="ECO:0007669"/>
    <property type="project" value="TreeGrafter"/>
</dbReference>
<dbReference type="Pfam" id="PF03466">
    <property type="entry name" value="LysR_substrate"/>
    <property type="match status" value="1"/>
</dbReference>
<dbReference type="PANTHER" id="PTHR30419:SF8">
    <property type="entry name" value="NITROGEN ASSIMILATION TRANSCRIPTIONAL ACTIVATOR-RELATED"/>
    <property type="match status" value="1"/>
</dbReference>